<accession>A0A5N6KYT6</accession>
<dbReference type="SUPFAM" id="SSF81891">
    <property type="entry name" value="Poly A polymerase C-terminal region-like"/>
    <property type="match status" value="1"/>
</dbReference>
<comment type="similarity">
    <text evidence="1 7">Belongs to the tRNA nucleotidyltransferase/poly(A) polymerase family.</text>
</comment>
<dbReference type="Pfam" id="PF12627">
    <property type="entry name" value="PolyA_pol_RNAbd"/>
    <property type="match status" value="1"/>
</dbReference>
<evidence type="ECO:0000313" key="11">
    <source>
        <dbReference type="Proteomes" id="UP000327013"/>
    </source>
</evidence>
<dbReference type="GO" id="GO:0005739">
    <property type="term" value="C:mitochondrion"/>
    <property type="evidence" value="ECO:0007669"/>
    <property type="project" value="UniProtKB-ARBA"/>
</dbReference>
<dbReference type="SUPFAM" id="SSF81301">
    <property type="entry name" value="Nucleotidyltransferase"/>
    <property type="match status" value="1"/>
</dbReference>
<dbReference type="GO" id="GO:0052929">
    <property type="term" value="F:ATP:3'-cytidine-cytidine-tRNA adenylyltransferase activity"/>
    <property type="evidence" value="ECO:0007669"/>
    <property type="project" value="TreeGrafter"/>
</dbReference>
<evidence type="ECO:0000256" key="3">
    <source>
        <dbReference type="ARBA" id="ARBA00022741"/>
    </source>
</evidence>
<keyword evidence="2 7" id="KW-0808">Transferase</keyword>
<dbReference type="GO" id="GO:0110078">
    <property type="term" value="C:TTT Hsp90 cochaperone complex"/>
    <property type="evidence" value="ECO:0007669"/>
    <property type="project" value="InterPro"/>
</dbReference>
<feature type="domain" description="tRNA nucleotidyltransferase/poly(A) polymerase RNA and SrmB- binding" evidence="9">
    <location>
        <begin position="270"/>
        <end position="328"/>
    </location>
</feature>
<comment type="caution">
    <text evidence="10">The sequence shown here is derived from an EMBL/GenBank/DDBJ whole genome shotgun (WGS) entry which is preliminary data.</text>
</comment>
<evidence type="ECO:0000256" key="6">
    <source>
        <dbReference type="PROSITE-ProRule" id="PRU00103"/>
    </source>
</evidence>
<dbReference type="EMBL" id="VIBQ01000018">
    <property type="protein sequence ID" value="KAB8364856.1"/>
    <property type="molecule type" value="Genomic_DNA"/>
</dbReference>
<dbReference type="InterPro" id="IPR002646">
    <property type="entry name" value="PolA_pol_head_dom"/>
</dbReference>
<dbReference type="InterPro" id="IPR032828">
    <property type="entry name" value="PolyA_RNA-bd"/>
</dbReference>
<dbReference type="FunFam" id="3.30.460.10:FF:000019">
    <property type="entry name" value="tRNA nucleotidyltransferase cca2"/>
    <property type="match status" value="1"/>
</dbReference>
<evidence type="ECO:0000256" key="2">
    <source>
        <dbReference type="ARBA" id="ARBA00022679"/>
    </source>
</evidence>
<sequence length="935" mass="104975">MITSHSAKLSRCFLDLSAGQVSARRSQLSFQSLRTSYCHVIPSLFVSRIHTTRPRQIKMDSFSEPTIKLNEGEERLQTMLLDAAKIINPSSPPELRFAGGWVRDKLLGSQSHDVDIAIEDMTGETFGLAMKDYLEQPGVLDKYGMGNEIVKGLHKIAANPEKSKQLETATTKVFGLDLDLVNLRKETYSEDSRNPVMEFGTPEEDALRRDATINAMFYNLQTKKVEDWTHLGMSDLRGKIIRTPLQPYQTFKDDPLRVLRLIRFASRLHFTIDPKAVDAMKDISIKDALKAKISRERVGIEIEKMLRGNDPHLALKMINDYGLYSTIFVDPASTNSFSPHTEDWHLMYDCLRDILADNDAAEDAALLPDSEHKYLAWVLAAHIPWLDAPQPKEQSQKRPPPPVAVVVAREGIKATNKVCDVLNASLLNLDHIIDLKNTCVKQTKPNNILRGTLGMAIRKWGASWRSQVVFALLVESKKGGAKETIQQYRKFMKTVKQMSLLGAHNLKPVLDGKRLAKELNTKPGPWMKDAMDAAMLWQLENPHQATVEGAIEAIKNGELAERLAKGFLQLTIRPLFSKTNNPDLTPQGHMRIAESSRSVQAKRFDTIETEEQWKHESNTVIGLLTWCLRVLKPSQIQTLWGQLIPPILKMVDDSEVVYKVAGLELLGHLLTGINPEQLRYTGTGPLFEAAIKPALSYLPSLTPEHESVQVLHAAFGTWSILTQRRWPDQPTLANSSTGSSDPTQLQTRASPEYIQYVKVQMLRQYVAPSLRHVEANYPKVASVLLKQLQTTFRLAGSTLIEDKDVILPLLVEYLQDPMVAKTCPDLLVQVARTTKAFITCAWPMIWLWRGDIYGALSEAWVNTCNELAEGNAVDEKKQSLLVAQEDLRDCSATMLEALSKGSDADDQISDEKIKEELLMLVEAEPLCRGLFPDSI</sequence>
<dbReference type="Gene3D" id="1.10.3090.10">
    <property type="entry name" value="cca-adding enzyme, domain 2"/>
    <property type="match status" value="1"/>
</dbReference>
<protein>
    <recommendedName>
        <fullName evidence="12">Poly A polymerase head domain-containing protein</fullName>
    </recommendedName>
</protein>
<dbReference type="InterPro" id="IPR021133">
    <property type="entry name" value="HEAT_type_2"/>
</dbReference>
<evidence type="ECO:0000256" key="4">
    <source>
        <dbReference type="ARBA" id="ARBA00022884"/>
    </source>
</evidence>
<dbReference type="CDD" id="cd05398">
    <property type="entry name" value="NT_ClassII-CCAase"/>
    <property type="match status" value="1"/>
</dbReference>
<evidence type="ECO:0000256" key="1">
    <source>
        <dbReference type="ARBA" id="ARBA00007265"/>
    </source>
</evidence>
<dbReference type="PROSITE" id="PS50077">
    <property type="entry name" value="HEAT_REPEAT"/>
    <property type="match status" value="1"/>
</dbReference>
<dbReference type="AlphaFoldDB" id="A0A5N6KYT6"/>
<dbReference type="Gene3D" id="3.30.460.10">
    <property type="entry name" value="Beta Polymerase, domain 2"/>
    <property type="match status" value="1"/>
</dbReference>
<dbReference type="OrthoDB" id="445712at2759"/>
<dbReference type="Pfam" id="PF01743">
    <property type="entry name" value="PolyA_pol"/>
    <property type="match status" value="1"/>
</dbReference>
<organism evidence="10 11">
    <name type="scientific">Carpinus fangiana</name>
    <dbReference type="NCBI Taxonomy" id="176857"/>
    <lineage>
        <taxon>Eukaryota</taxon>
        <taxon>Viridiplantae</taxon>
        <taxon>Streptophyta</taxon>
        <taxon>Embryophyta</taxon>
        <taxon>Tracheophyta</taxon>
        <taxon>Spermatophyta</taxon>
        <taxon>Magnoliopsida</taxon>
        <taxon>eudicotyledons</taxon>
        <taxon>Gunneridae</taxon>
        <taxon>Pentapetalae</taxon>
        <taxon>rosids</taxon>
        <taxon>fabids</taxon>
        <taxon>Fagales</taxon>
        <taxon>Betulaceae</taxon>
        <taxon>Carpinus</taxon>
    </lineage>
</organism>
<keyword evidence="3" id="KW-0547">Nucleotide-binding</keyword>
<name>A0A5N6KYT6_9ROSI</name>
<dbReference type="PANTHER" id="PTHR13734">
    <property type="entry name" value="TRNA-NUCLEOTIDYLTRANSFERASE"/>
    <property type="match status" value="1"/>
</dbReference>
<dbReference type="GO" id="GO:0001680">
    <property type="term" value="P:tRNA 3'-terminal CCA addition"/>
    <property type="evidence" value="ECO:0007669"/>
    <property type="project" value="TreeGrafter"/>
</dbReference>
<dbReference type="GO" id="GO:0003723">
    <property type="term" value="F:RNA binding"/>
    <property type="evidence" value="ECO:0007669"/>
    <property type="project" value="UniProtKB-KW"/>
</dbReference>
<dbReference type="InterPro" id="IPR043519">
    <property type="entry name" value="NT_sf"/>
</dbReference>
<dbReference type="GO" id="GO:0000166">
    <property type="term" value="F:nucleotide binding"/>
    <property type="evidence" value="ECO:0007669"/>
    <property type="project" value="UniProtKB-KW"/>
</dbReference>
<dbReference type="Proteomes" id="UP000327013">
    <property type="component" value="Unassembled WGS sequence"/>
</dbReference>
<reference evidence="10 11" key="1">
    <citation type="submission" date="2019-06" db="EMBL/GenBank/DDBJ databases">
        <title>A chromosomal-level reference genome of Carpinus fangiana (Coryloideae, Betulaceae).</title>
        <authorList>
            <person name="Yang X."/>
            <person name="Wang Z."/>
            <person name="Zhang L."/>
            <person name="Hao G."/>
            <person name="Liu J."/>
            <person name="Yang Y."/>
        </authorList>
    </citation>
    <scope>NUCLEOTIDE SEQUENCE [LARGE SCALE GENOMIC DNA]</scope>
    <source>
        <strain evidence="10">Cfa_2016G</strain>
        <tissue evidence="10">Leaf</tissue>
    </source>
</reference>
<proteinExistence type="inferred from homology"/>
<evidence type="ECO:0000256" key="5">
    <source>
        <dbReference type="ARBA" id="ARBA00034736"/>
    </source>
</evidence>
<evidence type="ECO:0000313" key="10">
    <source>
        <dbReference type="EMBL" id="KAB8364856.1"/>
    </source>
</evidence>
<dbReference type="Pfam" id="PF10521">
    <property type="entry name" value="Tti2"/>
    <property type="match status" value="1"/>
</dbReference>
<feature type="repeat" description="HEAT" evidence="6">
    <location>
        <begin position="643"/>
        <end position="681"/>
    </location>
</feature>
<feature type="domain" description="Poly A polymerase head" evidence="8">
    <location>
        <begin position="95"/>
        <end position="242"/>
    </location>
</feature>
<evidence type="ECO:0000256" key="7">
    <source>
        <dbReference type="RuleBase" id="RU003953"/>
    </source>
</evidence>
<gene>
    <name evidence="10" type="ORF">FH972_024717</name>
</gene>
<keyword evidence="4 7" id="KW-0694">RNA-binding</keyword>
<keyword evidence="11" id="KW-1185">Reference proteome</keyword>
<dbReference type="SUPFAM" id="SSF48371">
    <property type="entry name" value="ARM repeat"/>
    <property type="match status" value="1"/>
</dbReference>
<dbReference type="InterPro" id="IPR016024">
    <property type="entry name" value="ARM-type_fold"/>
</dbReference>
<dbReference type="PANTHER" id="PTHR13734:SF5">
    <property type="entry name" value="CCA TRNA NUCLEOTIDYLTRANSFERASE, MITOCHONDRIAL"/>
    <property type="match status" value="1"/>
</dbReference>
<evidence type="ECO:0000259" key="9">
    <source>
        <dbReference type="Pfam" id="PF12627"/>
    </source>
</evidence>
<comment type="similarity">
    <text evidence="5">Belongs to the TTI2 family.</text>
</comment>
<dbReference type="InterPro" id="IPR018870">
    <property type="entry name" value="Tti2"/>
</dbReference>
<evidence type="ECO:0000259" key="8">
    <source>
        <dbReference type="Pfam" id="PF01743"/>
    </source>
</evidence>
<dbReference type="GO" id="GO:0052927">
    <property type="term" value="F:CC tRNA cytidylyltransferase activity"/>
    <property type="evidence" value="ECO:0007669"/>
    <property type="project" value="TreeGrafter"/>
</dbReference>
<evidence type="ECO:0008006" key="12">
    <source>
        <dbReference type="Google" id="ProtNLM"/>
    </source>
</evidence>